<dbReference type="Pfam" id="PF01391">
    <property type="entry name" value="Collagen"/>
    <property type="match status" value="2"/>
</dbReference>
<feature type="region of interest" description="Disordered" evidence="3">
    <location>
        <begin position="133"/>
        <end position="164"/>
    </location>
</feature>
<dbReference type="EMBL" id="JACTAM010000003">
    <property type="protein sequence ID" value="KAI2666047.1"/>
    <property type="molecule type" value="Genomic_DNA"/>
</dbReference>
<feature type="compositionally biased region" description="Low complexity" evidence="3">
    <location>
        <begin position="334"/>
        <end position="360"/>
    </location>
</feature>
<feature type="compositionally biased region" description="Basic and acidic residues" evidence="3">
    <location>
        <begin position="210"/>
        <end position="236"/>
    </location>
</feature>
<evidence type="ECO:0000256" key="3">
    <source>
        <dbReference type="SAM" id="MobiDB-lite"/>
    </source>
</evidence>
<feature type="region of interest" description="Disordered" evidence="3">
    <location>
        <begin position="210"/>
        <end position="238"/>
    </location>
</feature>
<dbReference type="GO" id="GO:0005581">
    <property type="term" value="C:collagen trimer"/>
    <property type="evidence" value="ECO:0007669"/>
    <property type="project" value="UniProtKB-KW"/>
</dbReference>
<feature type="region of interest" description="Disordered" evidence="3">
    <location>
        <begin position="1"/>
        <end position="109"/>
    </location>
</feature>
<evidence type="ECO:0000256" key="1">
    <source>
        <dbReference type="ARBA" id="ARBA00004498"/>
    </source>
</evidence>
<dbReference type="Proteomes" id="UP000830375">
    <property type="component" value="Unassembled WGS sequence"/>
</dbReference>
<protein>
    <submittedName>
        <fullName evidence="4">Collagen alpha-2(XI) chain</fullName>
    </submittedName>
</protein>
<evidence type="ECO:0000313" key="5">
    <source>
        <dbReference type="Proteomes" id="UP000830375"/>
    </source>
</evidence>
<proteinExistence type="predicted"/>
<evidence type="ECO:0000256" key="2">
    <source>
        <dbReference type="ARBA" id="ARBA00022530"/>
    </source>
</evidence>
<feature type="region of interest" description="Disordered" evidence="3">
    <location>
        <begin position="334"/>
        <end position="411"/>
    </location>
</feature>
<keyword evidence="2" id="KW-0964">Secreted</keyword>
<organism evidence="4 5">
    <name type="scientific">Labeo rohita</name>
    <name type="common">Indian major carp</name>
    <name type="synonym">Cyprinus rohita</name>
    <dbReference type="NCBI Taxonomy" id="84645"/>
    <lineage>
        <taxon>Eukaryota</taxon>
        <taxon>Metazoa</taxon>
        <taxon>Chordata</taxon>
        <taxon>Craniata</taxon>
        <taxon>Vertebrata</taxon>
        <taxon>Euteleostomi</taxon>
        <taxon>Actinopterygii</taxon>
        <taxon>Neopterygii</taxon>
        <taxon>Teleostei</taxon>
        <taxon>Ostariophysi</taxon>
        <taxon>Cypriniformes</taxon>
        <taxon>Cyprinidae</taxon>
        <taxon>Labeoninae</taxon>
        <taxon>Labeonini</taxon>
        <taxon>Labeo</taxon>
    </lineage>
</organism>
<feature type="compositionally biased region" description="Low complexity" evidence="3">
    <location>
        <begin position="260"/>
        <end position="273"/>
    </location>
</feature>
<sequence>MQGDEPVEPKKRSKKDRKGKKNKKNRDRKGKKESRKKKKEAEALEEGFLEVSSKLPEYLAQEPHRGTSPAATEQANPPATEQPKSPVQSPTTMLDPMDSIPDMPTHEPDTFQDELTIATAKPVMDLEDQSVLTTAVSESPKMEVEEERPIKTPEVEEFSDDLYGDENNELLVSTVTVGPNITDYEILDYDDFKNDSNSLEQEYEEYEVYEDRFDPAQREKPVTWDGEGRQFEKGQKGEQAVVEPGTYFQGPPGPPGPQGLPGIPGITGPLGPSGDPGDMGPEGRPGLPGADGIPGPPGTLLMLPFQYGGDSQKGPTISAQEAQAQAILQQTKLSLKGPPGPLGLTGRPGPVGLPGPSGLKGDSGEAGPPGPRGLPGPAGINGKPGKRGRSGADGGRGAPGETGAKVQLPELNGNTGNFNLTLIVLVIDGTVCYWELCFIVCADNSKHSALSSCRTRHSPSPSTGCGLRIAADGKVPLRRPVKPCHMPHTPLPHSHSSRLCARVFEAKHMTLVTGALMDYLVFQETKDIEETEENLDPKVHPESLVIRVRMDLLDQEGNRENLVVRDLSTITVQCLARDRDAVEINAGMEIDELGDW</sequence>
<feature type="compositionally biased region" description="Basic residues" evidence="3">
    <location>
        <begin position="11"/>
        <end position="38"/>
    </location>
</feature>
<comment type="caution">
    <text evidence="4">The sequence shown here is derived from an EMBL/GenBank/DDBJ whole genome shotgun (WGS) entry which is preliminary data.</text>
</comment>
<dbReference type="PANTHER" id="PTHR24023:SF1082">
    <property type="entry name" value="COLLAGEN TRIPLE HELIX REPEAT"/>
    <property type="match status" value="1"/>
</dbReference>
<comment type="subcellular location">
    <subcellularLocation>
        <location evidence="1">Secreted</location>
        <location evidence="1">Extracellular space</location>
        <location evidence="1">Extracellular matrix</location>
    </subcellularLocation>
</comment>
<dbReference type="InterPro" id="IPR008160">
    <property type="entry name" value="Collagen"/>
</dbReference>
<feature type="compositionally biased region" description="Gly residues" evidence="3">
    <location>
        <begin position="391"/>
        <end position="400"/>
    </location>
</feature>
<keyword evidence="2" id="KW-0272">Extracellular matrix</keyword>
<feature type="compositionally biased region" description="Acidic residues" evidence="3">
    <location>
        <begin position="155"/>
        <end position="164"/>
    </location>
</feature>
<name>A0ABQ8MT72_LABRO</name>
<evidence type="ECO:0000313" key="4">
    <source>
        <dbReference type="EMBL" id="KAI2666047.1"/>
    </source>
</evidence>
<feature type="compositionally biased region" description="Polar residues" evidence="3">
    <location>
        <begin position="69"/>
        <end position="92"/>
    </location>
</feature>
<feature type="compositionally biased region" description="Basic and acidic residues" evidence="3">
    <location>
        <begin position="140"/>
        <end position="154"/>
    </location>
</feature>
<feature type="region of interest" description="Disordered" evidence="3">
    <location>
        <begin position="252"/>
        <end position="319"/>
    </location>
</feature>
<keyword evidence="5" id="KW-1185">Reference proteome</keyword>
<reference evidence="4 5" key="1">
    <citation type="submission" date="2022-01" db="EMBL/GenBank/DDBJ databases">
        <title>A high-quality chromosome-level genome assembly of rohu carp, Labeo rohita.</title>
        <authorList>
            <person name="Arick M.A. II"/>
            <person name="Hsu C.-Y."/>
            <person name="Magbanua Z."/>
            <person name="Pechanova O."/>
            <person name="Grover C."/>
            <person name="Miller E."/>
            <person name="Thrash A."/>
            <person name="Ezzel L."/>
            <person name="Alam S."/>
            <person name="Benzie J."/>
            <person name="Hamilton M."/>
            <person name="Karsi A."/>
            <person name="Lawrence M.L."/>
            <person name="Peterson D.G."/>
        </authorList>
    </citation>
    <scope>NUCLEOTIDE SEQUENCE [LARGE SCALE GENOMIC DNA]</scope>
    <source>
        <strain evidence="5">BAU-BD-2019</strain>
        <tissue evidence="4">Blood</tissue>
    </source>
</reference>
<dbReference type="PANTHER" id="PTHR24023">
    <property type="entry name" value="COLLAGEN ALPHA"/>
    <property type="match status" value="1"/>
</dbReference>
<dbReference type="InterPro" id="IPR050149">
    <property type="entry name" value="Collagen_superfamily"/>
</dbReference>
<keyword evidence="4" id="KW-0176">Collagen</keyword>
<gene>
    <name evidence="4" type="ORF">H4Q32_009809</name>
</gene>
<accession>A0ABQ8MT72</accession>